<dbReference type="VEuPathDB" id="FungiDB:RhiirFUN_019121"/>
<reference evidence="2 3" key="1">
    <citation type="submission" date="2015-10" db="EMBL/GenBank/DDBJ databases">
        <title>Genome analyses suggest a sexual origin of heterokaryosis in a supposedly ancient asexual fungus.</title>
        <authorList>
            <person name="Ropars J."/>
            <person name="Sedzielewska K."/>
            <person name="Noel J."/>
            <person name="Charron P."/>
            <person name="Farinelli L."/>
            <person name="Marton T."/>
            <person name="Kruger M."/>
            <person name="Pelin A."/>
            <person name="Brachmann A."/>
            <person name="Corradi N."/>
        </authorList>
    </citation>
    <scope>NUCLEOTIDE SEQUENCE [LARGE SCALE GENOMIC DNA]</scope>
    <source>
        <strain evidence="2 3">A4</strain>
    </source>
</reference>
<dbReference type="Proteomes" id="UP000234323">
    <property type="component" value="Unassembled WGS sequence"/>
</dbReference>
<keyword evidence="3" id="KW-1185">Reference proteome</keyword>
<accession>A0A2I1GC84</accession>
<dbReference type="VEuPathDB" id="FungiDB:FUN_004663"/>
<evidence type="ECO:0000256" key="1">
    <source>
        <dbReference type="SAM" id="MobiDB-lite"/>
    </source>
</evidence>
<feature type="region of interest" description="Disordered" evidence="1">
    <location>
        <begin position="181"/>
        <end position="244"/>
    </location>
</feature>
<gene>
    <name evidence="2" type="ORF">RhiirA4_458469</name>
</gene>
<feature type="compositionally biased region" description="Basic and acidic residues" evidence="1">
    <location>
        <begin position="210"/>
        <end position="227"/>
    </location>
</feature>
<evidence type="ECO:0000313" key="2">
    <source>
        <dbReference type="EMBL" id="PKY44242.1"/>
    </source>
</evidence>
<organism evidence="2 3">
    <name type="scientific">Rhizophagus irregularis</name>
    <dbReference type="NCBI Taxonomy" id="588596"/>
    <lineage>
        <taxon>Eukaryota</taxon>
        <taxon>Fungi</taxon>
        <taxon>Fungi incertae sedis</taxon>
        <taxon>Mucoromycota</taxon>
        <taxon>Glomeromycotina</taxon>
        <taxon>Glomeromycetes</taxon>
        <taxon>Glomerales</taxon>
        <taxon>Glomeraceae</taxon>
        <taxon>Rhizophagus</taxon>
    </lineage>
</organism>
<feature type="compositionally biased region" description="Basic and acidic residues" evidence="1">
    <location>
        <begin position="188"/>
        <end position="199"/>
    </location>
</feature>
<proteinExistence type="predicted"/>
<name>A0A2I1GC84_9GLOM</name>
<comment type="caution">
    <text evidence="2">The sequence shown here is derived from an EMBL/GenBank/DDBJ whole genome shotgun (WGS) entry which is preliminary data.</text>
</comment>
<dbReference type="AlphaFoldDB" id="A0A2I1GC84"/>
<protein>
    <submittedName>
        <fullName evidence="2">Uncharacterized protein</fullName>
    </submittedName>
</protein>
<feature type="compositionally biased region" description="Basic residues" evidence="1">
    <location>
        <begin position="230"/>
        <end position="244"/>
    </location>
</feature>
<sequence>MPLNEKEVVNLINKWRLNGSEDSTPESSINHLEKEKQSANLRKDNVAQEEVVDVIKTYREEVKVTKYNRLKDSATSVEILEKVYEIENIFTESSNEMEWEQINLVVMRELKEELNMTKIENFRDWMNSTENKMILRKRIINAAENNEVFAKYTMLNKDFTKRLKDENRYQDTKVVGDKRPILESPIAPDREPWLIKDDVSAEEEEEVEEQEVKIKKEEIEIKKDDNKSPPVRKKKKNKRKGRNK</sequence>
<feature type="compositionally biased region" description="Acidic residues" evidence="1">
    <location>
        <begin position="200"/>
        <end position="209"/>
    </location>
</feature>
<dbReference type="EMBL" id="LLXI01000309">
    <property type="protein sequence ID" value="PKY44242.1"/>
    <property type="molecule type" value="Genomic_DNA"/>
</dbReference>
<evidence type="ECO:0000313" key="3">
    <source>
        <dbReference type="Proteomes" id="UP000234323"/>
    </source>
</evidence>
<dbReference type="VEuPathDB" id="FungiDB:RhiirA1_477965"/>